<evidence type="ECO:0000256" key="2">
    <source>
        <dbReference type="SAM" id="Phobius"/>
    </source>
</evidence>
<dbReference type="PROSITE" id="PS50042">
    <property type="entry name" value="CNMP_BINDING_3"/>
    <property type="match status" value="1"/>
</dbReference>
<dbReference type="PANTHER" id="PTHR45689">
    <property type="entry name" value="I[[H]] CHANNEL, ISOFORM E"/>
    <property type="match status" value="1"/>
</dbReference>
<dbReference type="GO" id="GO:0003254">
    <property type="term" value="P:regulation of membrane depolarization"/>
    <property type="evidence" value="ECO:0007669"/>
    <property type="project" value="TreeGrafter"/>
</dbReference>
<dbReference type="GO" id="GO:0098855">
    <property type="term" value="C:HCN channel complex"/>
    <property type="evidence" value="ECO:0007669"/>
    <property type="project" value="TreeGrafter"/>
</dbReference>
<dbReference type="InterPro" id="IPR013099">
    <property type="entry name" value="K_chnl_dom"/>
</dbReference>
<feature type="transmembrane region" description="Helical" evidence="2">
    <location>
        <begin position="174"/>
        <end position="194"/>
    </location>
</feature>
<feature type="transmembrane region" description="Helical" evidence="2">
    <location>
        <begin position="215"/>
        <end position="238"/>
    </location>
</feature>
<dbReference type="InterPro" id="IPR000595">
    <property type="entry name" value="cNMP-bd_dom"/>
</dbReference>
<dbReference type="CDD" id="cd00038">
    <property type="entry name" value="CAP_ED"/>
    <property type="match status" value="1"/>
</dbReference>
<evidence type="ECO:0000256" key="1">
    <source>
        <dbReference type="SAM" id="MobiDB-lite"/>
    </source>
</evidence>
<dbReference type="PANTHER" id="PTHR45689:SF5">
    <property type="entry name" value="I[[H]] CHANNEL, ISOFORM E"/>
    <property type="match status" value="1"/>
</dbReference>
<dbReference type="AlphaFoldDB" id="A0A8S1X1D8"/>
<dbReference type="OrthoDB" id="292483at2759"/>
<reference evidence="4" key="1">
    <citation type="submission" date="2021-01" db="EMBL/GenBank/DDBJ databases">
        <authorList>
            <consortium name="Genoscope - CEA"/>
            <person name="William W."/>
        </authorList>
    </citation>
    <scope>NUCLEOTIDE SEQUENCE</scope>
</reference>
<dbReference type="GO" id="GO:0005249">
    <property type="term" value="F:voltage-gated potassium channel activity"/>
    <property type="evidence" value="ECO:0007669"/>
    <property type="project" value="TreeGrafter"/>
</dbReference>
<evidence type="ECO:0000259" key="3">
    <source>
        <dbReference type="PROSITE" id="PS50042"/>
    </source>
</evidence>
<feature type="domain" description="Cyclic nucleotide-binding" evidence="3">
    <location>
        <begin position="483"/>
        <end position="592"/>
    </location>
</feature>
<sequence>MFDFSESLIRNNFQDKEIKGPIHHLLNKKTALQESDNQGRSINTFMIPDNMMLQNTPPLTPKNGDKYKTVGPRQSEFQSAYEIDEIESEKESKPQFLRLIIAKSLQNNFINNLWNKSYLRKLHQLSAYQIEQLDDLQFEQDGFSNIAYPNQRSLIQSLAFWNLIDVFTPYSKFIVIWDVFQILTYIMIFFWLPYKISFEIYYISELFDGDRGSKTIEIVLLSILSLDVVVGLNLAFIYKGQIIKDRKRLFIPYLSSKDSNMLILQIVLGAIFYILRITKINKILAQIQEFFNLNGSLNDMVGLMKLLMIIIFIAHICGCTWHGIAHYTSNYTWLDAYNLREKTSSTRYNYSIYWATMTMTTVGYGDITAQNNQELLMNNITMFVASIVFAYSVNSIGIFVSNMYKGTMEYSRTVTLINTFMSKNKIQFDLQTRIRSYLEYIWQEEQEMNDDEVGSIVKKLSRHLQDQLQYQLRGNILKNCKIIMKLFSEQFLKNLLQSMEELSFSPDERIITCNQIDDCSLYIITKGEVELIFSGKNQLGDMIKRNSIKILKQYQSFGEVAFFTGNPRTATAISKGFTRVFKIKRENFLAILQQFPNDYEKFCDARDRLINNEFSSLQLNCYSCNSNRHLINNCHILHFCADYEKILKKELFPVEQQRSLVFSRSKKTKEACAFTMQKFFSGRAHDLIQDMYQQEKGGTDIEDGDSHTLPINDAYENNDEDDDDLPSSINQQRSYSASLSKASSKLQQQQQQQQQIEIEDQELDNKGYHRKLCPPRQTVQTAGFGYDPKKKEIAWNVEKLSDSQNSSEGQDQVIPLLSHPLSTSNELINKYQSSKKLLSRSGSADDPSYIHPEVRNSKQQVHSKNQSDLDRHTATREQPRKITSRTRTHNDDPTLITDNLTQNNACQLQLAPTITAIFQEFDKMSIFQYYQPFNNYDAVIKRYARAQKFFGKKRLYPESSLYSFYFMAIKKGFKLRKLGQQSPIGLQRFACGFKLIKRQPKRMRQPTLAEQSEILFQIK</sequence>
<keyword evidence="5" id="KW-1185">Reference proteome</keyword>
<evidence type="ECO:0000313" key="4">
    <source>
        <dbReference type="EMBL" id="CAD8192076.1"/>
    </source>
</evidence>
<dbReference type="SMART" id="SM00100">
    <property type="entry name" value="cNMP"/>
    <property type="match status" value="1"/>
</dbReference>
<dbReference type="InterPro" id="IPR051413">
    <property type="entry name" value="K/Na_HCN_channel"/>
</dbReference>
<dbReference type="GO" id="GO:0035725">
    <property type="term" value="P:sodium ion transmembrane transport"/>
    <property type="evidence" value="ECO:0007669"/>
    <property type="project" value="TreeGrafter"/>
</dbReference>
<feature type="transmembrane region" description="Helical" evidence="2">
    <location>
        <begin position="379"/>
        <end position="400"/>
    </location>
</feature>
<dbReference type="EMBL" id="CAJJDP010000101">
    <property type="protein sequence ID" value="CAD8192076.1"/>
    <property type="molecule type" value="Genomic_DNA"/>
</dbReference>
<name>A0A8S1X1D8_PAROT</name>
<dbReference type="Pfam" id="PF07885">
    <property type="entry name" value="Ion_trans_2"/>
    <property type="match status" value="1"/>
</dbReference>
<keyword evidence="2" id="KW-1133">Transmembrane helix</keyword>
<keyword evidence="2" id="KW-0472">Membrane</keyword>
<evidence type="ECO:0000313" key="5">
    <source>
        <dbReference type="Proteomes" id="UP000683925"/>
    </source>
</evidence>
<feature type="region of interest" description="Disordered" evidence="1">
    <location>
        <begin position="697"/>
        <end position="755"/>
    </location>
</feature>
<protein>
    <recommendedName>
        <fullName evidence="3">Cyclic nucleotide-binding domain-containing protein</fullName>
    </recommendedName>
</protein>
<feature type="compositionally biased region" description="Basic and acidic residues" evidence="1">
    <location>
        <begin position="865"/>
        <end position="880"/>
    </location>
</feature>
<comment type="caution">
    <text evidence="4">The sequence shown here is derived from an EMBL/GenBank/DDBJ whole genome shotgun (WGS) entry which is preliminary data.</text>
</comment>
<accession>A0A8S1X1D8</accession>
<dbReference type="OMA" id="YSARAHD"/>
<feature type="compositionally biased region" description="Low complexity" evidence="1">
    <location>
        <begin position="736"/>
        <end position="755"/>
    </location>
</feature>
<dbReference type="Proteomes" id="UP000683925">
    <property type="component" value="Unassembled WGS sequence"/>
</dbReference>
<feature type="transmembrane region" description="Helical" evidence="2">
    <location>
        <begin position="348"/>
        <end position="367"/>
    </location>
</feature>
<gene>
    <name evidence="4" type="ORF">POCTA_138.1.T1010094</name>
</gene>
<feature type="transmembrane region" description="Helical" evidence="2">
    <location>
        <begin position="258"/>
        <end position="275"/>
    </location>
</feature>
<feature type="compositionally biased region" description="Acidic residues" evidence="1">
    <location>
        <begin position="716"/>
        <end position="725"/>
    </location>
</feature>
<dbReference type="Pfam" id="PF00027">
    <property type="entry name" value="cNMP_binding"/>
    <property type="match status" value="1"/>
</dbReference>
<organism evidence="4 5">
    <name type="scientific">Paramecium octaurelia</name>
    <dbReference type="NCBI Taxonomy" id="43137"/>
    <lineage>
        <taxon>Eukaryota</taxon>
        <taxon>Sar</taxon>
        <taxon>Alveolata</taxon>
        <taxon>Ciliophora</taxon>
        <taxon>Intramacronucleata</taxon>
        <taxon>Oligohymenophorea</taxon>
        <taxon>Peniculida</taxon>
        <taxon>Parameciidae</taxon>
        <taxon>Paramecium</taxon>
    </lineage>
</organism>
<feature type="transmembrane region" description="Helical" evidence="2">
    <location>
        <begin position="306"/>
        <end position="328"/>
    </location>
</feature>
<feature type="region of interest" description="Disordered" evidence="1">
    <location>
        <begin position="838"/>
        <end position="894"/>
    </location>
</feature>
<keyword evidence="2" id="KW-0812">Transmembrane</keyword>
<proteinExistence type="predicted"/>